<evidence type="ECO:0000313" key="2">
    <source>
        <dbReference type="EMBL" id="KAK1566322.1"/>
    </source>
</evidence>
<gene>
    <name evidence="2" type="ORF">LY79DRAFT_97501</name>
</gene>
<dbReference type="EMBL" id="JAHLJV010000146">
    <property type="protein sequence ID" value="KAK1566322.1"/>
    <property type="molecule type" value="Genomic_DNA"/>
</dbReference>
<protein>
    <submittedName>
        <fullName evidence="2">Uncharacterized protein</fullName>
    </submittedName>
</protein>
<reference evidence="2" key="1">
    <citation type="submission" date="2021-06" db="EMBL/GenBank/DDBJ databases">
        <title>Comparative genomics, transcriptomics and evolutionary studies reveal genomic signatures of adaptation to plant cell wall in hemibiotrophic fungi.</title>
        <authorList>
            <consortium name="DOE Joint Genome Institute"/>
            <person name="Baroncelli R."/>
            <person name="Diaz J.F."/>
            <person name="Benocci T."/>
            <person name="Peng M."/>
            <person name="Battaglia E."/>
            <person name="Haridas S."/>
            <person name="Andreopoulos W."/>
            <person name="Labutti K."/>
            <person name="Pangilinan J."/>
            <person name="Floch G.L."/>
            <person name="Makela M.R."/>
            <person name="Henrissat B."/>
            <person name="Grigoriev I.V."/>
            <person name="Crouch J.A."/>
            <person name="De Vries R.P."/>
            <person name="Sukno S.A."/>
            <person name="Thon M.R."/>
        </authorList>
    </citation>
    <scope>NUCLEOTIDE SEQUENCE</scope>
    <source>
        <strain evidence="2">CBS 125086</strain>
    </source>
</reference>
<organism evidence="2 3">
    <name type="scientific">Colletotrichum navitas</name>
    <dbReference type="NCBI Taxonomy" id="681940"/>
    <lineage>
        <taxon>Eukaryota</taxon>
        <taxon>Fungi</taxon>
        <taxon>Dikarya</taxon>
        <taxon>Ascomycota</taxon>
        <taxon>Pezizomycotina</taxon>
        <taxon>Sordariomycetes</taxon>
        <taxon>Hypocreomycetidae</taxon>
        <taxon>Glomerellales</taxon>
        <taxon>Glomerellaceae</taxon>
        <taxon>Colletotrichum</taxon>
        <taxon>Colletotrichum graminicola species complex</taxon>
    </lineage>
</organism>
<proteinExistence type="predicted"/>
<sequence>MQAGICSLSGKASSSSTSAFSASSAQPSLACTKAAMAMARNGRPCKKRWGEEEFSKIGGQGTLTFTNSAMEDHGSVEHFGTPCPSSATGPHSASIGETVRITTVVPSVVSTGIVHPMHSPYQRRRSSGTKPACFGARGEANRMRRRQTMLAS</sequence>
<accession>A0AAD8PKR1</accession>
<dbReference type="AlphaFoldDB" id="A0AAD8PKR1"/>
<dbReference type="RefSeq" id="XP_060407501.1">
    <property type="nucleotide sequence ID" value="XM_060565266.1"/>
</dbReference>
<dbReference type="GeneID" id="85449506"/>
<dbReference type="Proteomes" id="UP001230504">
    <property type="component" value="Unassembled WGS sequence"/>
</dbReference>
<feature type="region of interest" description="Disordered" evidence="1">
    <location>
        <begin position="73"/>
        <end position="95"/>
    </location>
</feature>
<name>A0AAD8PKR1_9PEZI</name>
<comment type="caution">
    <text evidence="2">The sequence shown here is derived from an EMBL/GenBank/DDBJ whole genome shotgun (WGS) entry which is preliminary data.</text>
</comment>
<keyword evidence="3" id="KW-1185">Reference proteome</keyword>
<evidence type="ECO:0000313" key="3">
    <source>
        <dbReference type="Proteomes" id="UP001230504"/>
    </source>
</evidence>
<evidence type="ECO:0000256" key="1">
    <source>
        <dbReference type="SAM" id="MobiDB-lite"/>
    </source>
</evidence>